<evidence type="ECO:0000313" key="5">
    <source>
        <dbReference type="Proteomes" id="UP001149090"/>
    </source>
</evidence>
<dbReference type="FunFam" id="3.40.50.360:FF:000054">
    <property type="entry name" value="NAD(P)H dehydrogenase, quinone 1"/>
    <property type="match status" value="1"/>
</dbReference>
<reference evidence="4" key="1">
    <citation type="submission" date="2022-10" db="EMBL/GenBank/DDBJ databases">
        <title>Novel sulphate-reducing endosymbionts in the free-living metamonad Anaeramoeba.</title>
        <authorList>
            <person name="Jerlstrom-Hultqvist J."/>
            <person name="Cepicka I."/>
            <person name="Gallot-Lavallee L."/>
            <person name="Salas-Leiva D."/>
            <person name="Curtis B.A."/>
            <person name="Zahonova K."/>
            <person name="Pipaliya S."/>
            <person name="Dacks J."/>
            <person name="Roger A.J."/>
        </authorList>
    </citation>
    <scope>NUCLEOTIDE SEQUENCE</scope>
    <source>
        <strain evidence="4">BMAN</strain>
    </source>
</reference>
<dbReference type="OMA" id="GREHMFG"/>
<name>A0A9Q0LVD8_ANAIG</name>
<dbReference type="EMBL" id="JAPDFW010000033">
    <property type="protein sequence ID" value="KAJ5079234.1"/>
    <property type="molecule type" value="Genomic_DNA"/>
</dbReference>
<gene>
    <name evidence="4" type="ORF">M0811_04255</name>
</gene>
<dbReference type="Gene3D" id="3.40.50.360">
    <property type="match status" value="1"/>
</dbReference>
<sequence length="244" mass="28832">MKVLIIYAHPEPKSFNSALKNKAFQILSGEGHDIQVSDLYAMKWKAVADKDDFTQLENEDFLKYQVEQKKGNLKEDILQEQKKVEWADLIIFQFPLWWFGIPAILKGWLDRVLTSGWAYSYPNIYDKGPFVQKKVLISTTTGGPEFLYSKQGLNGDLSQIFFPFLHSFYFCGFQVLEPEFFWSPTENKEKRKLYLKRWIKRLKQIDKEEVIPFSKMGEYTELTSLKKPDIDFMKRPKKTDEKKK</sequence>
<dbReference type="OrthoDB" id="26889at2759"/>
<proteinExistence type="inferred from homology"/>
<dbReference type="GO" id="GO:0005829">
    <property type="term" value="C:cytosol"/>
    <property type="evidence" value="ECO:0007669"/>
    <property type="project" value="TreeGrafter"/>
</dbReference>
<evidence type="ECO:0000259" key="3">
    <source>
        <dbReference type="Pfam" id="PF02525"/>
    </source>
</evidence>
<comment type="similarity">
    <text evidence="1">Belongs to the NAD(P)H dehydrogenase (quinone) family.</text>
</comment>
<keyword evidence="2" id="KW-0560">Oxidoreductase</keyword>
<feature type="domain" description="Flavodoxin-like fold" evidence="3">
    <location>
        <begin position="1"/>
        <end position="202"/>
    </location>
</feature>
<dbReference type="InterPro" id="IPR051545">
    <property type="entry name" value="NAD(P)H_dehydrogenase_qn"/>
</dbReference>
<dbReference type="InterPro" id="IPR029039">
    <property type="entry name" value="Flavoprotein-like_sf"/>
</dbReference>
<dbReference type="SUPFAM" id="SSF52218">
    <property type="entry name" value="Flavoproteins"/>
    <property type="match status" value="1"/>
</dbReference>
<dbReference type="PANTHER" id="PTHR10204:SF34">
    <property type="entry name" value="NAD(P)H DEHYDROGENASE [QUINONE] 1 ISOFORM 1"/>
    <property type="match status" value="1"/>
</dbReference>
<dbReference type="PANTHER" id="PTHR10204">
    <property type="entry name" value="NAD P H OXIDOREDUCTASE-RELATED"/>
    <property type="match status" value="1"/>
</dbReference>
<dbReference type="GO" id="GO:0003955">
    <property type="term" value="F:NAD(P)H dehydrogenase (quinone) activity"/>
    <property type="evidence" value="ECO:0007669"/>
    <property type="project" value="TreeGrafter"/>
</dbReference>
<organism evidence="4 5">
    <name type="scientific">Anaeramoeba ignava</name>
    <name type="common">Anaerobic marine amoeba</name>
    <dbReference type="NCBI Taxonomy" id="1746090"/>
    <lineage>
        <taxon>Eukaryota</taxon>
        <taxon>Metamonada</taxon>
        <taxon>Anaeramoebidae</taxon>
        <taxon>Anaeramoeba</taxon>
    </lineage>
</organism>
<protein>
    <submittedName>
        <fullName evidence="4">Nad p h oxidoreductase-related</fullName>
    </submittedName>
</protein>
<dbReference type="Pfam" id="PF02525">
    <property type="entry name" value="Flavodoxin_2"/>
    <property type="match status" value="1"/>
</dbReference>
<evidence type="ECO:0000256" key="2">
    <source>
        <dbReference type="ARBA" id="ARBA00023002"/>
    </source>
</evidence>
<dbReference type="InterPro" id="IPR003680">
    <property type="entry name" value="Flavodoxin_fold"/>
</dbReference>
<dbReference type="AlphaFoldDB" id="A0A9Q0LVD8"/>
<accession>A0A9Q0LVD8</accession>
<keyword evidence="5" id="KW-1185">Reference proteome</keyword>
<comment type="caution">
    <text evidence="4">The sequence shown here is derived from an EMBL/GenBank/DDBJ whole genome shotgun (WGS) entry which is preliminary data.</text>
</comment>
<evidence type="ECO:0000256" key="1">
    <source>
        <dbReference type="ARBA" id="ARBA00006252"/>
    </source>
</evidence>
<dbReference type="Proteomes" id="UP001149090">
    <property type="component" value="Unassembled WGS sequence"/>
</dbReference>
<evidence type="ECO:0000313" key="4">
    <source>
        <dbReference type="EMBL" id="KAJ5079234.1"/>
    </source>
</evidence>